<accession>A0ABY3SSZ5</accession>
<reference evidence="1" key="1">
    <citation type="journal article" date="2022" name="Microorganisms">
        <title>Two New Species of Filamentous Sulfur Bacteria of the Genus Thiothrix, Thiothrix winogradskyi sp. nov. and 'Candidatus Thiothrix sulfatifontis' sp. nov.</title>
        <authorList>
            <person name="Ravin N.V."/>
            <person name="Rossetti S."/>
            <person name="Beletsky A.V."/>
            <person name="Kadnikov V.V."/>
            <person name="Rudenko T.S."/>
            <person name="Smolyakov D.D."/>
            <person name="Moskvitina M.I."/>
            <person name="Gureeva M.V."/>
            <person name="Mardanov A.V."/>
            <person name="Grabovich M.Y."/>
        </authorList>
    </citation>
    <scope>NUCLEOTIDE SEQUENCE</scope>
    <source>
        <strain evidence="1">CT3</strain>
    </source>
</reference>
<dbReference type="Proteomes" id="UP001054801">
    <property type="component" value="Chromosome"/>
</dbReference>
<protein>
    <submittedName>
        <fullName evidence="1">DUF3368 domain-containing protein</fullName>
    </submittedName>
</protein>
<dbReference type="PANTHER" id="PTHR39550:SF1">
    <property type="entry name" value="SLL0658 PROTEIN"/>
    <property type="match status" value="1"/>
</dbReference>
<dbReference type="InterPro" id="IPR021799">
    <property type="entry name" value="PIN-like_prokaryotic"/>
</dbReference>
<dbReference type="Pfam" id="PF11848">
    <property type="entry name" value="DUF3368"/>
    <property type="match status" value="1"/>
</dbReference>
<evidence type="ECO:0000313" key="2">
    <source>
        <dbReference type="Proteomes" id="UP001054801"/>
    </source>
</evidence>
<sequence length="155" mass="17095">MAVIISDTGPLLAFAGIHQLTILQQLFKTVYIPQAVWQESQAHSDDAAQQIATALQQGWLQVVTVSPPHDFPVSLGDGEQEAMQFAMANPSALLVMDDRLARREALQRKLAFVGTVKVLWIAEQRHLISDAAVLLEAMAANGYYLSRQLLQQISE</sequence>
<dbReference type="EMBL" id="CP091244">
    <property type="protein sequence ID" value="UJS22642.1"/>
    <property type="molecule type" value="Genomic_DNA"/>
</dbReference>
<dbReference type="PANTHER" id="PTHR39550">
    <property type="entry name" value="SLL0658 PROTEIN"/>
    <property type="match status" value="1"/>
</dbReference>
<name>A0ABY3SSZ5_9GAMM</name>
<proteinExistence type="predicted"/>
<gene>
    <name evidence="1" type="ORF">L2Y54_11865</name>
</gene>
<dbReference type="RefSeq" id="WP_236496321.1">
    <property type="nucleotide sequence ID" value="NZ_CP091244.1"/>
</dbReference>
<keyword evidence="2" id="KW-1185">Reference proteome</keyword>
<organism evidence="1 2">
    <name type="scientific">Thiothrix winogradskyi</name>
    <dbReference type="NCBI Taxonomy" id="96472"/>
    <lineage>
        <taxon>Bacteria</taxon>
        <taxon>Pseudomonadati</taxon>
        <taxon>Pseudomonadota</taxon>
        <taxon>Gammaproteobacteria</taxon>
        <taxon>Thiotrichales</taxon>
        <taxon>Thiotrichaceae</taxon>
        <taxon>Thiothrix</taxon>
    </lineage>
</organism>
<evidence type="ECO:0000313" key="1">
    <source>
        <dbReference type="EMBL" id="UJS22642.1"/>
    </source>
</evidence>